<comment type="subcellular location">
    <subcellularLocation>
        <location evidence="2">Cell projection</location>
        <location evidence="2">Cilium</location>
    </subcellularLocation>
    <subcellularLocation>
        <location evidence="1">Cytoplasm</location>
        <location evidence="1">Cytoskeleton</location>
        <location evidence="1">Microtubule organizing center</location>
        <location evidence="1">Centrosome</location>
        <location evidence="1">Centriole</location>
    </subcellularLocation>
</comment>
<dbReference type="PANTHER" id="PTHR34174:SF1">
    <property type="entry name" value="CENTRIOLAR AND CILIOGENESIS-ASSOCIATED PROTEIN HYLS1"/>
    <property type="match status" value="1"/>
</dbReference>
<dbReference type="Ensembl" id="ENSCPGT00000011642.1">
    <property type="protein sequence ID" value="ENSCPGP00000010611.1"/>
    <property type="gene ID" value="ENSCPGG00000007553.1"/>
</dbReference>
<keyword evidence="11" id="KW-1185">Reference proteome</keyword>
<evidence type="ECO:0000256" key="5">
    <source>
        <dbReference type="ARBA" id="ARBA00022794"/>
    </source>
</evidence>
<evidence type="ECO:0000256" key="4">
    <source>
        <dbReference type="ARBA" id="ARBA00022490"/>
    </source>
</evidence>
<dbReference type="InterPro" id="IPR027918">
    <property type="entry name" value="HYLS1_C_dom"/>
</dbReference>
<dbReference type="AlphaFoldDB" id="A0A8C3JNY7"/>
<evidence type="ECO:0000313" key="11">
    <source>
        <dbReference type="Proteomes" id="UP000694419"/>
    </source>
</evidence>
<evidence type="ECO:0000256" key="1">
    <source>
        <dbReference type="ARBA" id="ARBA00004114"/>
    </source>
</evidence>
<dbReference type="GO" id="GO:0060271">
    <property type="term" value="P:cilium assembly"/>
    <property type="evidence" value="ECO:0007669"/>
    <property type="project" value="TreeGrafter"/>
</dbReference>
<keyword evidence="4" id="KW-0963">Cytoplasm</keyword>
<dbReference type="Pfam" id="PF15311">
    <property type="entry name" value="HYLS1_C"/>
    <property type="match status" value="1"/>
</dbReference>
<name>A0A8C3JNY7_9CHAR</name>
<dbReference type="InterPro" id="IPR052319">
    <property type="entry name" value="Centriolar_ciliogenesis_assoc"/>
</dbReference>
<feature type="region of interest" description="Disordered" evidence="8">
    <location>
        <begin position="262"/>
        <end position="286"/>
    </location>
</feature>
<keyword evidence="7" id="KW-0966">Cell projection</keyword>
<reference evidence="10" key="2">
    <citation type="submission" date="2025-09" db="UniProtKB">
        <authorList>
            <consortium name="Ensembl"/>
        </authorList>
    </citation>
    <scope>IDENTIFICATION</scope>
</reference>
<sequence>MFLQDSHILVEIVEEEEELAATLALSRLYAQRGGSQHLYTEASPALGVQLPPPRFPGERRGSRRLVMKRKVLRHRPDGGVEVWDESVTSETESDTERGSQRQKLLQPRSSPEESISEGEFESSSSSSLDDSPHRWPRGDSPPFLLEDFERRSSPVSQYSSVAEQPKSFIPPRFEPLGRNRGKTDPVAKYFEYKREWGKFRIPGEDERRELRWGIREQMLCRPQLPNKPQHPYVPNTYTVPTEKKRAALRWEVRWDLARGLLPRRNTSSSAPPHPAPNRPPQDRFPP</sequence>
<feature type="compositionally biased region" description="Pro residues" evidence="8">
    <location>
        <begin position="271"/>
        <end position="286"/>
    </location>
</feature>
<feature type="domain" description="Centriolar and ciliogenesis-associated protein HYLS1 C-terminal" evidence="9">
    <location>
        <begin position="172"/>
        <end position="257"/>
    </location>
</feature>
<accession>A0A8C3JNY7</accession>
<organism evidence="10 11">
    <name type="scientific">Calidris pygmaea</name>
    <name type="common">Spoon-billed sandpiper</name>
    <dbReference type="NCBI Taxonomy" id="425635"/>
    <lineage>
        <taxon>Eukaryota</taxon>
        <taxon>Metazoa</taxon>
        <taxon>Chordata</taxon>
        <taxon>Craniata</taxon>
        <taxon>Vertebrata</taxon>
        <taxon>Euteleostomi</taxon>
        <taxon>Archelosauria</taxon>
        <taxon>Archosauria</taxon>
        <taxon>Dinosauria</taxon>
        <taxon>Saurischia</taxon>
        <taxon>Theropoda</taxon>
        <taxon>Coelurosauria</taxon>
        <taxon>Aves</taxon>
        <taxon>Neognathae</taxon>
        <taxon>Neoaves</taxon>
        <taxon>Charadriiformes</taxon>
        <taxon>Scolopacidae</taxon>
        <taxon>Calidris</taxon>
    </lineage>
</organism>
<evidence type="ECO:0000259" key="9">
    <source>
        <dbReference type="Pfam" id="PF15311"/>
    </source>
</evidence>
<protein>
    <submittedName>
        <fullName evidence="10">HYLS1 centriolar and ciliogenesis associated</fullName>
    </submittedName>
</protein>
<evidence type="ECO:0000256" key="6">
    <source>
        <dbReference type="ARBA" id="ARBA00023212"/>
    </source>
</evidence>
<evidence type="ECO:0000256" key="8">
    <source>
        <dbReference type="SAM" id="MobiDB-lite"/>
    </source>
</evidence>
<dbReference type="GO" id="GO:0097730">
    <property type="term" value="C:non-motile cilium"/>
    <property type="evidence" value="ECO:0007669"/>
    <property type="project" value="TreeGrafter"/>
</dbReference>
<evidence type="ECO:0000256" key="2">
    <source>
        <dbReference type="ARBA" id="ARBA00004138"/>
    </source>
</evidence>
<evidence type="ECO:0000313" key="10">
    <source>
        <dbReference type="Ensembl" id="ENSCPGP00000010611.1"/>
    </source>
</evidence>
<dbReference type="Proteomes" id="UP000694419">
    <property type="component" value="Unplaced"/>
</dbReference>
<dbReference type="GO" id="GO:0005814">
    <property type="term" value="C:centriole"/>
    <property type="evidence" value="ECO:0007669"/>
    <property type="project" value="UniProtKB-SubCell"/>
</dbReference>
<comment type="similarity">
    <text evidence="3">Belongs to the HYLS1 family.</text>
</comment>
<feature type="region of interest" description="Disordered" evidence="8">
    <location>
        <begin position="83"/>
        <end position="180"/>
    </location>
</feature>
<keyword evidence="6" id="KW-0206">Cytoskeleton</keyword>
<feature type="compositionally biased region" description="Polar residues" evidence="8">
    <location>
        <begin position="153"/>
        <end position="162"/>
    </location>
</feature>
<proteinExistence type="inferred from homology"/>
<evidence type="ECO:0000256" key="7">
    <source>
        <dbReference type="ARBA" id="ARBA00023273"/>
    </source>
</evidence>
<keyword evidence="5" id="KW-0970">Cilium biogenesis/degradation</keyword>
<evidence type="ECO:0000256" key="3">
    <source>
        <dbReference type="ARBA" id="ARBA00010091"/>
    </source>
</evidence>
<feature type="region of interest" description="Disordered" evidence="8">
    <location>
        <begin position="43"/>
        <end position="63"/>
    </location>
</feature>
<dbReference type="PANTHER" id="PTHR34174">
    <property type="entry name" value="HYDROLETHALUS SYNDROME PROTEIN 1"/>
    <property type="match status" value="1"/>
</dbReference>
<reference evidence="10" key="1">
    <citation type="submission" date="2025-08" db="UniProtKB">
        <authorList>
            <consortium name="Ensembl"/>
        </authorList>
    </citation>
    <scope>IDENTIFICATION</scope>
</reference>